<dbReference type="EMBL" id="JACHMK010000001">
    <property type="protein sequence ID" value="MBB6334293.1"/>
    <property type="molecule type" value="Genomic_DNA"/>
</dbReference>
<sequence length="158" mass="16898">MISARHCSKPGCQRPGVATLTYDYSDSTVVLGPLATVAEPNAYDLCDIHAQQLTAPKGWQVVRLQTHFEPAAPTGDDLLALVDAVRRAASETPETDKAARPAAQAAPQPGRAGEPERGPFAPTRARAAEDNPLDPESAFAKRRARFRVIDAEGPESQD</sequence>
<accession>A0A923E3N9</accession>
<evidence type="ECO:0000313" key="2">
    <source>
        <dbReference type="EMBL" id="MBB6334293.1"/>
    </source>
</evidence>
<evidence type="ECO:0000256" key="1">
    <source>
        <dbReference type="SAM" id="MobiDB-lite"/>
    </source>
</evidence>
<dbReference type="AlphaFoldDB" id="A0A923E3N9"/>
<feature type="compositionally biased region" description="Low complexity" evidence="1">
    <location>
        <begin position="100"/>
        <end position="112"/>
    </location>
</feature>
<dbReference type="Proteomes" id="UP000617426">
    <property type="component" value="Unassembled WGS sequence"/>
</dbReference>
<name>A0A923E3N9_9ACTO</name>
<keyword evidence="2" id="KW-0012">Acyltransferase</keyword>
<comment type="caution">
    <text evidence="2">The sequence shown here is derived from an EMBL/GenBank/DDBJ whole genome shotgun (WGS) entry which is preliminary data.</text>
</comment>
<dbReference type="GO" id="GO:0016746">
    <property type="term" value="F:acyltransferase activity"/>
    <property type="evidence" value="ECO:0007669"/>
    <property type="project" value="UniProtKB-KW"/>
</dbReference>
<keyword evidence="2" id="KW-0670">Pyruvate</keyword>
<feature type="region of interest" description="Disordered" evidence="1">
    <location>
        <begin position="88"/>
        <end position="158"/>
    </location>
</feature>
<organism evidence="2 3">
    <name type="scientific">Schaalia hyovaginalis</name>
    <dbReference type="NCBI Taxonomy" id="29316"/>
    <lineage>
        <taxon>Bacteria</taxon>
        <taxon>Bacillati</taxon>
        <taxon>Actinomycetota</taxon>
        <taxon>Actinomycetes</taxon>
        <taxon>Actinomycetales</taxon>
        <taxon>Actinomycetaceae</taxon>
        <taxon>Schaalia</taxon>
    </lineage>
</organism>
<gene>
    <name evidence="2" type="ORF">HD592_000858</name>
</gene>
<reference evidence="2" key="1">
    <citation type="submission" date="2020-08" db="EMBL/GenBank/DDBJ databases">
        <title>Sequencing the genomes of 1000 actinobacteria strains.</title>
        <authorList>
            <person name="Klenk H.-P."/>
        </authorList>
    </citation>
    <scope>NUCLEOTIDE SEQUENCE</scope>
    <source>
        <strain evidence="2">DSM 10695</strain>
    </source>
</reference>
<keyword evidence="3" id="KW-1185">Reference proteome</keyword>
<proteinExistence type="predicted"/>
<evidence type="ECO:0000313" key="3">
    <source>
        <dbReference type="Proteomes" id="UP000617426"/>
    </source>
</evidence>
<dbReference type="InterPro" id="IPR021888">
    <property type="entry name" value="DUF3499"/>
</dbReference>
<dbReference type="RefSeq" id="WP_184452171.1">
    <property type="nucleotide sequence ID" value="NZ_JACHMK010000001.1"/>
</dbReference>
<protein>
    <submittedName>
        <fullName evidence="2">Pyruvate/2-oxoglutarate dehydrogenase complex dihydrolipoamide acyltransferase (E2) component</fullName>
    </submittedName>
</protein>
<keyword evidence="2" id="KW-0808">Transferase</keyword>
<dbReference type="Pfam" id="PF12005">
    <property type="entry name" value="DUF3499"/>
    <property type="match status" value="1"/>
</dbReference>
<feature type="compositionally biased region" description="Basic and acidic residues" evidence="1">
    <location>
        <begin position="88"/>
        <end position="99"/>
    </location>
</feature>